<reference evidence="7 8" key="1">
    <citation type="journal article" date="2013" name="PLoS ONE">
        <title>Predicting the Proteins of Angomonas deanei, Strigomonas culicis and Their Respective Endosymbionts Reveals New Aspects of the Trypanosomatidae Family.</title>
        <authorList>
            <person name="Motta M.C."/>
            <person name="Martins A.C."/>
            <person name="de Souza S.S."/>
            <person name="Catta-Preta C.M."/>
            <person name="Silva R."/>
            <person name="Klein C.C."/>
            <person name="de Almeida L.G."/>
            <person name="de Lima Cunha O."/>
            <person name="Ciapina L.P."/>
            <person name="Brocchi M."/>
            <person name="Colabardini A.C."/>
            <person name="de Araujo Lima B."/>
            <person name="Machado C.R."/>
            <person name="de Almeida Soares C.M."/>
            <person name="Probst C.M."/>
            <person name="de Menezes C.B."/>
            <person name="Thompson C.E."/>
            <person name="Bartholomeu D.C."/>
            <person name="Gradia D.F."/>
            <person name="Pavoni D.P."/>
            <person name="Grisard E.C."/>
            <person name="Fantinatti-Garboggini F."/>
            <person name="Marchini F.K."/>
            <person name="Rodrigues-Luiz G.F."/>
            <person name="Wagner G."/>
            <person name="Goldman G.H."/>
            <person name="Fietto J.L."/>
            <person name="Elias M.C."/>
            <person name="Goldman M.H."/>
            <person name="Sagot M.F."/>
            <person name="Pereira M."/>
            <person name="Stoco P.H."/>
            <person name="de Mendonca-Neto R.P."/>
            <person name="Teixeira S.M."/>
            <person name="Maciel T.E."/>
            <person name="de Oliveira Mendes T.A."/>
            <person name="Urmenyi T.P."/>
            <person name="de Souza W."/>
            <person name="Schenkman S."/>
            <person name="de Vasconcelos A.T."/>
        </authorList>
    </citation>
    <scope>NUCLEOTIDE SEQUENCE [LARGE SCALE GENOMIC DNA]</scope>
</reference>
<dbReference type="Proteomes" id="UP000015354">
    <property type="component" value="Unassembled WGS sequence"/>
</dbReference>
<organism evidence="7 8">
    <name type="scientific">Strigomonas culicis</name>
    <dbReference type="NCBI Taxonomy" id="28005"/>
    <lineage>
        <taxon>Eukaryota</taxon>
        <taxon>Discoba</taxon>
        <taxon>Euglenozoa</taxon>
        <taxon>Kinetoplastea</taxon>
        <taxon>Metakinetoplastina</taxon>
        <taxon>Trypanosomatida</taxon>
        <taxon>Trypanosomatidae</taxon>
        <taxon>Strigomonadinae</taxon>
        <taxon>Strigomonas</taxon>
    </lineage>
</organism>
<comment type="caution">
    <text evidence="7">The sequence shown here is derived from an EMBL/GenBank/DDBJ whole genome shotgun (WGS) entry which is preliminary data.</text>
</comment>
<keyword evidence="4 7" id="KW-0808">Transferase</keyword>
<dbReference type="Pfam" id="PF25087">
    <property type="entry name" value="GMPPB_C"/>
    <property type="match status" value="1"/>
</dbReference>
<keyword evidence="8" id="KW-1185">Reference proteome</keyword>
<evidence type="ECO:0000256" key="2">
    <source>
        <dbReference type="ARBA" id="ARBA00007274"/>
    </source>
</evidence>
<feature type="domain" description="Mannose-1-phosphate guanyltransferase C-terminal" evidence="6">
    <location>
        <begin position="202"/>
        <end position="311"/>
    </location>
</feature>
<dbReference type="SUPFAM" id="SSF53448">
    <property type="entry name" value="Nucleotide-diphospho-sugar transferases"/>
    <property type="match status" value="1"/>
</dbReference>
<evidence type="ECO:0000256" key="3">
    <source>
        <dbReference type="ARBA" id="ARBA00012387"/>
    </source>
</evidence>
<evidence type="ECO:0000313" key="8">
    <source>
        <dbReference type="Proteomes" id="UP000015354"/>
    </source>
</evidence>
<protein>
    <recommendedName>
        <fullName evidence="3">mannose-1-phosphate guanylyltransferase</fullName>
        <ecNumber evidence="3">2.7.7.13</ecNumber>
    </recommendedName>
</protein>
<dbReference type="InterPro" id="IPR005835">
    <property type="entry name" value="NTP_transferase_dom"/>
</dbReference>
<dbReference type="InterPro" id="IPR056729">
    <property type="entry name" value="GMPPB_C"/>
</dbReference>
<evidence type="ECO:0000313" key="7">
    <source>
        <dbReference type="EMBL" id="EPY19387.1"/>
    </source>
</evidence>
<dbReference type="AlphaFoldDB" id="S9TMB9"/>
<proteinExistence type="inferred from homology"/>
<dbReference type="FunFam" id="3.90.550.10:FF:000013">
    <property type="entry name" value="mannose-1-phosphate guanyltransferase beta"/>
    <property type="match status" value="1"/>
</dbReference>
<dbReference type="EMBL" id="ATMH01009488">
    <property type="protein sequence ID" value="EPY19387.1"/>
    <property type="molecule type" value="Genomic_DNA"/>
</dbReference>
<dbReference type="GO" id="GO:0004475">
    <property type="term" value="F:mannose-1-phosphate guanylyltransferase (GTP) activity"/>
    <property type="evidence" value="ECO:0007669"/>
    <property type="project" value="UniProtKB-EC"/>
</dbReference>
<feature type="domain" description="Nucleotidyl transferase" evidence="5">
    <location>
        <begin position="9"/>
        <end position="174"/>
    </location>
</feature>
<keyword evidence="7" id="KW-0548">Nucleotidyltransferase</keyword>
<dbReference type="EC" id="2.7.7.13" evidence="3"/>
<dbReference type="Gene3D" id="3.90.550.10">
    <property type="entry name" value="Spore Coat Polysaccharide Biosynthesis Protein SpsA, Chain A"/>
    <property type="match status" value="1"/>
</dbReference>
<dbReference type="Pfam" id="PF00483">
    <property type="entry name" value="NTP_transferase"/>
    <property type="match status" value="1"/>
</dbReference>
<accession>S9TMB9</accession>
<sequence>MKAEMDEWGKKLGVNFVFSLETEPLGTAGPLALARDVLMQDDKPFFVLNSDVTCRFPLRELLAFHRNHGKEGTIMVTKVSEWDKYGVLVYDKVTNRIDQFVEKPKSFVGDRINAGIYVFNKSVLDRIPPRRTSIEKEIFPQMAGTAQLYAYNLEGFWMDIGQPADFIGGMAKYLTSILGTKKETDDLFTDEKESEKGAAFTIIGCCIVDPTAHIGDGCVIGPNVSIGPNCKIGPSCRIENSAIFANSTVGKASRISKSIIGWNNTIGPWCHITNTCVFGDDVQMDEGRFCNGVSCLPNKSIGKHYFEPAIIM</sequence>
<dbReference type="InterPro" id="IPR050486">
    <property type="entry name" value="Mannose-1P_guanyltransferase"/>
</dbReference>
<evidence type="ECO:0000256" key="1">
    <source>
        <dbReference type="ARBA" id="ARBA00004823"/>
    </source>
</evidence>
<comment type="pathway">
    <text evidence="1">Nucleotide-sugar biosynthesis; GDP-alpha-D-mannose biosynthesis; GDP-alpha-D-mannose from alpha-D-mannose 1-phosphate (GTP route): step 1/1.</text>
</comment>
<gene>
    <name evidence="7" type="ORF">STCU_09488</name>
</gene>
<evidence type="ECO:0000256" key="4">
    <source>
        <dbReference type="ARBA" id="ARBA00022679"/>
    </source>
</evidence>
<evidence type="ECO:0000259" key="5">
    <source>
        <dbReference type="Pfam" id="PF00483"/>
    </source>
</evidence>
<dbReference type="Gene3D" id="2.160.10.10">
    <property type="entry name" value="Hexapeptide repeat proteins"/>
    <property type="match status" value="1"/>
</dbReference>
<name>S9TMB9_9TRYP</name>
<comment type="similarity">
    <text evidence="2">Belongs to the transferase hexapeptide repeat family.</text>
</comment>
<dbReference type="OrthoDB" id="1733332at2759"/>
<evidence type="ECO:0000259" key="6">
    <source>
        <dbReference type="Pfam" id="PF25087"/>
    </source>
</evidence>
<dbReference type="InterPro" id="IPR029044">
    <property type="entry name" value="Nucleotide-diphossugar_trans"/>
</dbReference>
<dbReference type="PANTHER" id="PTHR22572">
    <property type="entry name" value="SUGAR-1-PHOSPHATE GUANYL TRANSFERASE"/>
    <property type="match status" value="1"/>
</dbReference>